<sequence length="202" mass="22652">MRGIVEQIARGLRAFHRLEMLHQDLRPENLLIDAGGTLKIIDFGSTRVAGIAEAALTVEQPALLGTALYSAPEYFLGEHGSVRSDLYSLGVIAYQLLSGRFPYGTEVARAKTAAAQRRLAYRSVLDDEREIPAWIDDTLKKALQPNPYRRYAELSEFLYDLRHPSPGFLNKSRPPLMERDPVLFWKGVSLALSLAVVFLLVR</sequence>
<keyword evidence="12" id="KW-1185">Reference proteome</keyword>
<keyword evidence="4" id="KW-0547">Nucleotide-binding</keyword>
<evidence type="ECO:0000256" key="8">
    <source>
        <dbReference type="ARBA" id="ARBA00048679"/>
    </source>
</evidence>
<comment type="catalytic activity">
    <reaction evidence="8">
        <text>L-seryl-[protein] + ATP = O-phospho-L-seryl-[protein] + ADP + H(+)</text>
        <dbReference type="Rhea" id="RHEA:17989"/>
        <dbReference type="Rhea" id="RHEA-COMP:9863"/>
        <dbReference type="Rhea" id="RHEA-COMP:11604"/>
        <dbReference type="ChEBI" id="CHEBI:15378"/>
        <dbReference type="ChEBI" id="CHEBI:29999"/>
        <dbReference type="ChEBI" id="CHEBI:30616"/>
        <dbReference type="ChEBI" id="CHEBI:83421"/>
        <dbReference type="ChEBI" id="CHEBI:456216"/>
        <dbReference type="EC" id="2.7.11.1"/>
    </reaction>
</comment>
<keyword evidence="9" id="KW-1133">Transmembrane helix</keyword>
<keyword evidence="9" id="KW-0472">Membrane</keyword>
<evidence type="ECO:0000256" key="7">
    <source>
        <dbReference type="ARBA" id="ARBA00047899"/>
    </source>
</evidence>
<evidence type="ECO:0000313" key="11">
    <source>
        <dbReference type="EMBL" id="MFC6669446.1"/>
    </source>
</evidence>
<accession>A0ABW1ZW77</accession>
<keyword evidence="9" id="KW-0812">Transmembrane</keyword>
<dbReference type="InterPro" id="IPR000719">
    <property type="entry name" value="Prot_kinase_dom"/>
</dbReference>
<dbReference type="SUPFAM" id="SSF56112">
    <property type="entry name" value="Protein kinase-like (PK-like)"/>
    <property type="match status" value="1"/>
</dbReference>
<dbReference type="InterPro" id="IPR008266">
    <property type="entry name" value="Tyr_kinase_AS"/>
</dbReference>
<dbReference type="InterPro" id="IPR011009">
    <property type="entry name" value="Kinase-like_dom_sf"/>
</dbReference>
<reference evidence="12" key="1">
    <citation type="journal article" date="2019" name="Int. J. Syst. Evol. Microbiol.">
        <title>The Global Catalogue of Microorganisms (GCM) 10K type strain sequencing project: providing services to taxonomists for standard genome sequencing and annotation.</title>
        <authorList>
            <consortium name="The Broad Institute Genomics Platform"/>
            <consortium name="The Broad Institute Genome Sequencing Center for Infectious Disease"/>
            <person name="Wu L."/>
            <person name="Ma J."/>
        </authorList>
    </citation>
    <scope>NUCLEOTIDE SEQUENCE [LARGE SCALE GENOMIC DNA]</scope>
    <source>
        <strain evidence="12">NBRC 111756</strain>
    </source>
</reference>
<dbReference type="Pfam" id="PF00069">
    <property type="entry name" value="Pkinase"/>
    <property type="match status" value="1"/>
</dbReference>
<dbReference type="PROSITE" id="PS00109">
    <property type="entry name" value="PROTEIN_KINASE_TYR"/>
    <property type="match status" value="1"/>
</dbReference>
<dbReference type="Gene3D" id="1.10.510.10">
    <property type="entry name" value="Transferase(Phosphotransferase) domain 1"/>
    <property type="match status" value="1"/>
</dbReference>
<name>A0ABW1ZW77_9GAMM</name>
<dbReference type="PROSITE" id="PS50011">
    <property type="entry name" value="PROTEIN_KINASE_DOM"/>
    <property type="match status" value="1"/>
</dbReference>
<proteinExistence type="predicted"/>
<dbReference type="EC" id="2.7.11.1" evidence="1"/>
<evidence type="ECO:0000256" key="1">
    <source>
        <dbReference type="ARBA" id="ARBA00012513"/>
    </source>
</evidence>
<keyword evidence="6" id="KW-0067">ATP-binding</keyword>
<dbReference type="SMART" id="SM00220">
    <property type="entry name" value="S_TKc"/>
    <property type="match status" value="1"/>
</dbReference>
<evidence type="ECO:0000313" key="12">
    <source>
        <dbReference type="Proteomes" id="UP001596422"/>
    </source>
</evidence>
<organism evidence="11 12">
    <name type="scientific">Marinobacterium aestuariivivens</name>
    <dbReference type="NCBI Taxonomy" id="1698799"/>
    <lineage>
        <taxon>Bacteria</taxon>
        <taxon>Pseudomonadati</taxon>
        <taxon>Pseudomonadota</taxon>
        <taxon>Gammaproteobacteria</taxon>
        <taxon>Oceanospirillales</taxon>
        <taxon>Oceanospirillaceae</taxon>
        <taxon>Marinobacterium</taxon>
    </lineage>
</organism>
<evidence type="ECO:0000259" key="10">
    <source>
        <dbReference type="PROSITE" id="PS50011"/>
    </source>
</evidence>
<gene>
    <name evidence="11" type="ORF">ACFQDL_04530</name>
</gene>
<dbReference type="PANTHER" id="PTHR24356">
    <property type="entry name" value="SERINE/THREONINE-PROTEIN KINASE"/>
    <property type="match status" value="1"/>
</dbReference>
<dbReference type="PANTHER" id="PTHR24356:SF1">
    <property type="entry name" value="SERINE_THREONINE-PROTEIN KINASE GREATWALL"/>
    <property type="match status" value="1"/>
</dbReference>
<keyword evidence="3" id="KW-0808">Transferase</keyword>
<evidence type="ECO:0000256" key="4">
    <source>
        <dbReference type="ARBA" id="ARBA00022741"/>
    </source>
</evidence>
<feature type="domain" description="Protein kinase" evidence="10">
    <location>
        <begin position="1"/>
        <end position="166"/>
    </location>
</feature>
<protein>
    <recommendedName>
        <fullName evidence="1">non-specific serine/threonine protein kinase</fullName>
        <ecNumber evidence="1">2.7.11.1</ecNumber>
    </recommendedName>
</protein>
<feature type="transmembrane region" description="Helical" evidence="9">
    <location>
        <begin position="182"/>
        <end position="201"/>
    </location>
</feature>
<evidence type="ECO:0000256" key="6">
    <source>
        <dbReference type="ARBA" id="ARBA00022840"/>
    </source>
</evidence>
<keyword evidence="2" id="KW-0723">Serine/threonine-protein kinase</keyword>
<evidence type="ECO:0000256" key="2">
    <source>
        <dbReference type="ARBA" id="ARBA00022527"/>
    </source>
</evidence>
<dbReference type="Proteomes" id="UP001596422">
    <property type="component" value="Unassembled WGS sequence"/>
</dbReference>
<comment type="caution">
    <text evidence="11">The sequence shown here is derived from an EMBL/GenBank/DDBJ whole genome shotgun (WGS) entry which is preliminary data.</text>
</comment>
<comment type="catalytic activity">
    <reaction evidence="7">
        <text>L-threonyl-[protein] + ATP = O-phospho-L-threonyl-[protein] + ADP + H(+)</text>
        <dbReference type="Rhea" id="RHEA:46608"/>
        <dbReference type="Rhea" id="RHEA-COMP:11060"/>
        <dbReference type="Rhea" id="RHEA-COMP:11605"/>
        <dbReference type="ChEBI" id="CHEBI:15378"/>
        <dbReference type="ChEBI" id="CHEBI:30013"/>
        <dbReference type="ChEBI" id="CHEBI:30616"/>
        <dbReference type="ChEBI" id="CHEBI:61977"/>
        <dbReference type="ChEBI" id="CHEBI:456216"/>
        <dbReference type="EC" id="2.7.11.1"/>
    </reaction>
</comment>
<keyword evidence="5 11" id="KW-0418">Kinase</keyword>
<evidence type="ECO:0000256" key="3">
    <source>
        <dbReference type="ARBA" id="ARBA00022679"/>
    </source>
</evidence>
<evidence type="ECO:0000256" key="5">
    <source>
        <dbReference type="ARBA" id="ARBA00022777"/>
    </source>
</evidence>
<dbReference type="EMBL" id="JBHSWE010000001">
    <property type="protein sequence ID" value="MFC6669446.1"/>
    <property type="molecule type" value="Genomic_DNA"/>
</dbReference>
<evidence type="ECO:0000256" key="9">
    <source>
        <dbReference type="SAM" id="Phobius"/>
    </source>
</evidence>
<dbReference type="InterPro" id="IPR050236">
    <property type="entry name" value="Ser_Thr_kinase_AGC"/>
</dbReference>
<dbReference type="GO" id="GO:0016301">
    <property type="term" value="F:kinase activity"/>
    <property type="evidence" value="ECO:0007669"/>
    <property type="project" value="UniProtKB-KW"/>
</dbReference>